<dbReference type="Proteomes" id="UP000245790">
    <property type="component" value="Unassembled WGS sequence"/>
</dbReference>
<keyword evidence="1" id="KW-1133">Transmembrane helix</keyword>
<feature type="transmembrane region" description="Helical" evidence="1">
    <location>
        <begin position="6"/>
        <end position="25"/>
    </location>
</feature>
<keyword evidence="1" id="KW-0812">Transmembrane</keyword>
<reference evidence="2 3" key="1">
    <citation type="submission" date="2018-05" db="EMBL/GenBank/DDBJ databases">
        <title>Genomic Encyclopedia of Type Strains, Phase IV (KMG-IV): sequencing the most valuable type-strain genomes for metagenomic binning, comparative biology and taxonomic classification.</title>
        <authorList>
            <person name="Goeker M."/>
        </authorList>
    </citation>
    <scope>NUCLEOTIDE SEQUENCE [LARGE SCALE GENOMIC DNA]</scope>
    <source>
        <strain evidence="2 3">DSM 25350</strain>
    </source>
</reference>
<evidence type="ECO:0000313" key="3">
    <source>
        <dbReference type="Proteomes" id="UP000245790"/>
    </source>
</evidence>
<evidence type="ECO:0000313" key="2">
    <source>
        <dbReference type="EMBL" id="PWK42799.1"/>
    </source>
</evidence>
<comment type="caution">
    <text evidence="2">The sequence shown here is derived from an EMBL/GenBank/DDBJ whole genome shotgun (WGS) entry which is preliminary data.</text>
</comment>
<proteinExistence type="predicted"/>
<dbReference type="RefSeq" id="WP_109765066.1">
    <property type="nucleotide sequence ID" value="NZ_QGGU01000017.1"/>
</dbReference>
<feature type="transmembrane region" description="Helical" evidence="1">
    <location>
        <begin position="37"/>
        <end position="53"/>
    </location>
</feature>
<evidence type="ECO:0000256" key="1">
    <source>
        <dbReference type="SAM" id="Phobius"/>
    </source>
</evidence>
<sequence length="234" mass="27624">MIGIFFIGVYALFILVAVFLPFLIFRKRAKNYKKKRTILSLIIISIPFFVYAFERTLYEWECSNNILFYPENKLDRPLSIAYSGHISKGSRAYRKSNGKNLLNVFHDFSFEYIVSIDGEENFKLINKEKIIEPLMNSEVFPYELRDITNHERENVLNSTKYIVYDSVEYKFNMILITIYIYDFKNDKVISAVSRVSHSKGQDIINILYHYEFGRCSKIEAKYGPVEELLSKTFK</sequence>
<organism evidence="2 3">
    <name type="scientific">Pleionea mediterranea</name>
    <dbReference type="NCBI Taxonomy" id="523701"/>
    <lineage>
        <taxon>Bacteria</taxon>
        <taxon>Pseudomonadati</taxon>
        <taxon>Pseudomonadota</taxon>
        <taxon>Gammaproteobacteria</taxon>
        <taxon>Oceanospirillales</taxon>
        <taxon>Pleioneaceae</taxon>
        <taxon>Pleionea</taxon>
    </lineage>
</organism>
<dbReference type="EMBL" id="QGGU01000017">
    <property type="protein sequence ID" value="PWK42799.1"/>
    <property type="molecule type" value="Genomic_DNA"/>
</dbReference>
<keyword evidence="3" id="KW-1185">Reference proteome</keyword>
<dbReference type="AlphaFoldDB" id="A0A316F9V0"/>
<keyword evidence="1" id="KW-0472">Membrane</keyword>
<accession>A0A316F9V0</accession>
<protein>
    <submittedName>
        <fullName evidence="2">Uncharacterized protein</fullName>
    </submittedName>
</protein>
<gene>
    <name evidence="2" type="ORF">C8D97_1171</name>
</gene>
<name>A0A316F9V0_9GAMM</name>